<dbReference type="Pfam" id="PF04492">
    <property type="entry name" value="Phage_rep_O"/>
    <property type="match status" value="1"/>
</dbReference>
<evidence type="ECO:0000256" key="1">
    <source>
        <dbReference type="SAM" id="MobiDB-lite"/>
    </source>
</evidence>
<sequence length="254" mass="27659">MEEASPQLEDGYTKLANELLEALIGAGLTARQWAVVMAIIRKTYGFNKKADEIGLSQLAAMTGIDKTHLSRTVRELEAAKVIHRQVGTHAHSLSINKKHSQWGLLKEQRVAESATVAERATVTKSATGGCRISTGGVAESAHLGLLNEQPQNTTQKTTQKTTPKEIAPSGKISLDAEGDWVGIPTRLMAKWQQAYPALSLDAELSKASAWIIANPKNKKSNYARFLTNWLTRAQDKAPKQGGGNEQDNRPKLVL</sequence>
<name>A0A972NSL2_9BURK</name>
<dbReference type="InterPro" id="IPR006497">
    <property type="entry name" value="Phage_lambda_VrpO_N"/>
</dbReference>
<dbReference type="SUPFAM" id="SSF46785">
    <property type="entry name" value="Winged helix' DNA-binding domain"/>
    <property type="match status" value="1"/>
</dbReference>
<feature type="region of interest" description="Disordered" evidence="1">
    <location>
        <begin position="233"/>
        <end position="254"/>
    </location>
</feature>
<organism evidence="3 4">
    <name type="scientific">Paraburkholderia elongata</name>
    <dbReference type="NCBI Taxonomy" id="2675747"/>
    <lineage>
        <taxon>Bacteria</taxon>
        <taxon>Pseudomonadati</taxon>
        <taxon>Pseudomonadota</taxon>
        <taxon>Betaproteobacteria</taxon>
        <taxon>Burkholderiales</taxon>
        <taxon>Burkholderiaceae</taxon>
        <taxon>Paraburkholderia</taxon>
    </lineage>
</organism>
<reference evidence="3 4" key="1">
    <citation type="submission" date="2019-11" db="EMBL/GenBank/DDBJ databases">
        <title>Metabolism of dissolved organic matter in forest soils.</title>
        <authorList>
            <person name="Cyle K.T."/>
            <person name="Wilhelm R.C."/>
            <person name="Martinez C.E."/>
        </authorList>
    </citation>
    <scope>NUCLEOTIDE SEQUENCE [LARGE SCALE GENOMIC DNA]</scope>
    <source>
        <strain evidence="3 4">5N</strain>
    </source>
</reference>
<evidence type="ECO:0000259" key="2">
    <source>
        <dbReference type="Pfam" id="PF04492"/>
    </source>
</evidence>
<comment type="caution">
    <text evidence="3">The sequence shown here is derived from an EMBL/GenBank/DDBJ whole genome shotgun (WGS) entry which is preliminary data.</text>
</comment>
<dbReference type="Gene3D" id="1.10.10.10">
    <property type="entry name" value="Winged helix-like DNA-binding domain superfamily/Winged helix DNA-binding domain"/>
    <property type="match status" value="1"/>
</dbReference>
<dbReference type="Proteomes" id="UP000655523">
    <property type="component" value="Unassembled WGS sequence"/>
</dbReference>
<dbReference type="EMBL" id="WOEZ01000185">
    <property type="protein sequence ID" value="NPT59066.1"/>
    <property type="molecule type" value="Genomic_DNA"/>
</dbReference>
<dbReference type="GO" id="GO:0006260">
    <property type="term" value="P:DNA replication"/>
    <property type="evidence" value="ECO:0007669"/>
    <property type="project" value="InterPro"/>
</dbReference>
<protein>
    <recommendedName>
        <fullName evidence="2">Bacteriophage lambda Replication protein O N-terminal domain-containing protein</fullName>
    </recommendedName>
</protein>
<proteinExistence type="predicted"/>
<evidence type="ECO:0000313" key="4">
    <source>
        <dbReference type="Proteomes" id="UP000655523"/>
    </source>
</evidence>
<dbReference type="InterPro" id="IPR036390">
    <property type="entry name" value="WH_DNA-bd_sf"/>
</dbReference>
<feature type="domain" description="Bacteriophage lambda Replication protein O N-terminal" evidence="2">
    <location>
        <begin position="7"/>
        <end position="102"/>
    </location>
</feature>
<dbReference type="RefSeq" id="WP_172172074.1">
    <property type="nucleotide sequence ID" value="NZ_WOEZ01000185.1"/>
</dbReference>
<evidence type="ECO:0000313" key="3">
    <source>
        <dbReference type="EMBL" id="NPT59066.1"/>
    </source>
</evidence>
<gene>
    <name evidence="3" type="ORF">GNZ13_32030</name>
</gene>
<dbReference type="InterPro" id="IPR036388">
    <property type="entry name" value="WH-like_DNA-bd_sf"/>
</dbReference>
<accession>A0A972NSL2</accession>
<dbReference type="AlphaFoldDB" id="A0A972NSL2"/>
<dbReference type="NCBIfam" id="TIGR01610">
    <property type="entry name" value="phage_O_Nterm"/>
    <property type="match status" value="1"/>
</dbReference>
<keyword evidence="4" id="KW-1185">Reference proteome</keyword>